<dbReference type="Ensembl" id="ENSFHET00000034298.1">
    <property type="protein sequence ID" value="ENSFHEP00000018236.1"/>
    <property type="gene ID" value="ENSFHEG00000020064.1"/>
</dbReference>
<accession>A0A3Q2PWX1</accession>
<protein>
    <submittedName>
        <fullName evidence="4">Rho guanine nucleotide exchange factor 19-like</fullName>
    </submittedName>
</protein>
<reference evidence="4" key="1">
    <citation type="submission" date="2025-08" db="UniProtKB">
        <authorList>
            <consortium name="Ensembl"/>
        </authorList>
    </citation>
    <scope>IDENTIFICATION</scope>
</reference>
<feature type="region of interest" description="Disordered" evidence="1">
    <location>
        <begin position="175"/>
        <end position="225"/>
    </location>
</feature>
<dbReference type="PROSITE" id="PS50003">
    <property type="entry name" value="PH_DOMAIN"/>
    <property type="match status" value="1"/>
</dbReference>
<dbReference type="CDD" id="cd00160">
    <property type="entry name" value="RhoGEF"/>
    <property type="match status" value="1"/>
</dbReference>
<dbReference type="InterPro" id="IPR011993">
    <property type="entry name" value="PH-like_dom_sf"/>
</dbReference>
<dbReference type="GeneTree" id="ENSGT01030000234571"/>
<dbReference type="GeneID" id="105933667"/>
<dbReference type="InterPro" id="IPR000219">
    <property type="entry name" value="DH_dom"/>
</dbReference>
<dbReference type="OrthoDB" id="27593at2759"/>
<dbReference type="GO" id="GO:0005085">
    <property type="term" value="F:guanyl-nucleotide exchange factor activity"/>
    <property type="evidence" value="ECO:0007669"/>
    <property type="project" value="InterPro"/>
</dbReference>
<dbReference type="SUPFAM" id="SSF50729">
    <property type="entry name" value="PH domain-like"/>
    <property type="match status" value="1"/>
</dbReference>
<evidence type="ECO:0000259" key="2">
    <source>
        <dbReference type="PROSITE" id="PS50003"/>
    </source>
</evidence>
<feature type="domain" description="DH" evidence="3">
    <location>
        <begin position="280"/>
        <end position="464"/>
    </location>
</feature>
<dbReference type="SUPFAM" id="SSF48065">
    <property type="entry name" value="DBL homology domain (DH-domain)"/>
    <property type="match status" value="1"/>
</dbReference>
<reference evidence="4" key="2">
    <citation type="submission" date="2025-09" db="UniProtKB">
        <authorList>
            <consortium name="Ensembl"/>
        </authorList>
    </citation>
    <scope>IDENTIFICATION</scope>
</reference>
<feature type="region of interest" description="Disordered" evidence="1">
    <location>
        <begin position="76"/>
        <end position="105"/>
    </location>
</feature>
<dbReference type="Gene3D" id="1.20.900.10">
    <property type="entry name" value="Dbl homology (DH) domain"/>
    <property type="match status" value="1"/>
</dbReference>
<dbReference type="PROSITE" id="PS50010">
    <property type="entry name" value="DH_2"/>
    <property type="match status" value="1"/>
</dbReference>
<keyword evidence="5" id="KW-1185">Reference proteome</keyword>
<feature type="domain" description="PH" evidence="2">
    <location>
        <begin position="497"/>
        <end position="600"/>
    </location>
</feature>
<evidence type="ECO:0000256" key="1">
    <source>
        <dbReference type="SAM" id="MobiDB-lite"/>
    </source>
</evidence>
<dbReference type="PANTHER" id="PTHR12845:SF2">
    <property type="entry name" value="DH DOMAIN-CONTAINING PROTEIN-RELATED"/>
    <property type="match status" value="1"/>
</dbReference>
<name>A0A3Q2PWX1_FUNHE</name>
<dbReference type="STRING" id="8078.ENSFHEP00000018236"/>
<dbReference type="Pfam" id="PF00621">
    <property type="entry name" value="RhoGEF"/>
    <property type="match status" value="1"/>
</dbReference>
<dbReference type="GO" id="GO:0005634">
    <property type="term" value="C:nucleus"/>
    <property type="evidence" value="ECO:0007669"/>
    <property type="project" value="TreeGrafter"/>
</dbReference>
<feature type="compositionally biased region" description="Polar residues" evidence="1">
    <location>
        <begin position="178"/>
        <end position="187"/>
    </location>
</feature>
<dbReference type="SMART" id="SM00325">
    <property type="entry name" value="RhoGEF"/>
    <property type="match status" value="1"/>
</dbReference>
<evidence type="ECO:0000313" key="5">
    <source>
        <dbReference type="Proteomes" id="UP000265000"/>
    </source>
</evidence>
<sequence length="600" mass="68176">MTSFNGTPDRTYGFKWEVTGNLEPSDLFPVGFSNLKINLNGSGGTTDPPEDYSPRLDLSSALKVTPLEQTWHLQSPSVGLRPFPAPQQDEPSSPQVDSLEEGEESLDEELSSVTFMSKYINDFPLYQDYSLQTVRDEIQKLKDWFVADSDLVKCEPFYGRLFQRPKVHLEVASPYLTPDSTSSSPTNFHGRRSAVRRHSHSGVVAAPRSPSPSNEPSVQERASSLRVDRHSEFKAEIQTLSAPSPNPPPNIRLTSYTLWQDLDEVKASGLLNMLTPKEISLQESLFELIGSEVSYLKSLGVVVNHFYASKELKKTISEMEHRTLFHNIHHVMEANTKFYLDLEARLAESLIIYQVGDIVLQHCGNFQQHYVPYVTNMTYQESLVNQLLQQNKDFVYALKKLESDPVCQKRRLKSFLVLPFQRITRIKLLMESILKATEPNSEAASNLKKAIKGIHEIVLECDQKVDKMKHLEELVRLEPLMDFGDIKSVPLVKSTRFLIHHGALATVETYYSKLSITRIYLHLFNDLLIISSKKYQRFTVLDYALFPEHVTVLQNKVLGLPSESFLLNLSESQIGPPTAMILIADDSFNKEEWIKALSKK</sequence>
<feature type="compositionally biased region" description="Basic residues" evidence="1">
    <location>
        <begin position="189"/>
        <end position="200"/>
    </location>
</feature>
<dbReference type="InterPro" id="IPR035899">
    <property type="entry name" value="DBL_dom_sf"/>
</dbReference>
<evidence type="ECO:0000313" key="4">
    <source>
        <dbReference type="Ensembl" id="ENSFHEP00000018236.1"/>
    </source>
</evidence>
<dbReference type="AlphaFoldDB" id="A0A3Q2PWX1"/>
<evidence type="ECO:0000259" key="3">
    <source>
        <dbReference type="PROSITE" id="PS50010"/>
    </source>
</evidence>
<dbReference type="PANTHER" id="PTHR12845">
    <property type="entry name" value="GUANINE NUCLEOTIDE EXCHANGE FACTOR"/>
    <property type="match status" value="1"/>
</dbReference>
<dbReference type="Gene3D" id="2.30.29.30">
    <property type="entry name" value="Pleckstrin-homology domain (PH domain)/Phosphotyrosine-binding domain (PTB)"/>
    <property type="match status" value="1"/>
</dbReference>
<dbReference type="InterPro" id="IPR047271">
    <property type="entry name" value="Ephexin-like"/>
</dbReference>
<dbReference type="GO" id="GO:0005737">
    <property type="term" value="C:cytoplasm"/>
    <property type="evidence" value="ECO:0007669"/>
    <property type="project" value="TreeGrafter"/>
</dbReference>
<proteinExistence type="predicted"/>
<dbReference type="InterPro" id="IPR001849">
    <property type="entry name" value="PH_domain"/>
</dbReference>
<dbReference type="Proteomes" id="UP000265000">
    <property type="component" value="Unplaced"/>
</dbReference>
<organism evidence="4 5">
    <name type="scientific">Fundulus heteroclitus</name>
    <name type="common">Killifish</name>
    <name type="synonym">Mummichog</name>
    <dbReference type="NCBI Taxonomy" id="8078"/>
    <lineage>
        <taxon>Eukaryota</taxon>
        <taxon>Metazoa</taxon>
        <taxon>Chordata</taxon>
        <taxon>Craniata</taxon>
        <taxon>Vertebrata</taxon>
        <taxon>Euteleostomi</taxon>
        <taxon>Actinopterygii</taxon>
        <taxon>Neopterygii</taxon>
        <taxon>Teleostei</taxon>
        <taxon>Neoteleostei</taxon>
        <taxon>Acanthomorphata</taxon>
        <taxon>Ovalentaria</taxon>
        <taxon>Atherinomorphae</taxon>
        <taxon>Cyprinodontiformes</taxon>
        <taxon>Fundulidae</taxon>
        <taxon>Fundulus</taxon>
    </lineage>
</organism>
<feature type="compositionally biased region" description="Polar residues" evidence="1">
    <location>
        <begin position="211"/>
        <end position="222"/>
    </location>
</feature>